<name>V2UZP1_9GAMM</name>
<organism evidence="2 3">
    <name type="scientific">Acinetobacter tjernbergiae DSM 14971 = CIP 107465</name>
    <dbReference type="NCBI Taxonomy" id="1120928"/>
    <lineage>
        <taxon>Bacteria</taxon>
        <taxon>Pseudomonadati</taxon>
        <taxon>Pseudomonadota</taxon>
        <taxon>Gammaproteobacteria</taxon>
        <taxon>Moraxellales</taxon>
        <taxon>Moraxellaceae</taxon>
        <taxon>Acinetobacter</taxon>
    </lineage>
</organism>
<sequence length="140" mass="14906">MMKKVPSLCLATALIASSSLWAAETNTTTANANTATAEKTLPYGDNPSIGRVLLYKTGKGIQNLGHSIQHGSEKTSAKISKSWQEAKVYSAEQSQSIQAKAEETKEVTTKKLQETKDAVIGTNDGNIPIVHAELSQSSSN</sequence>
<keyword evidence="1" id="KW-0732">Signal</keyword>
<feature type="signal peptide" evidence="1">
    <location>
        <begin position="1"/>
        <end position="22"/>
    </location>
</feature>
<evidence type="ECO:0000313" key="2">
    <source>
        <dbReference type="EMBL" id="ESK54086.1"/>
    </source>
</evidence>
<gene>
    <name evidence="2" type="ORF">F990_02958</name>
</gene>
<reference evidence="2 3" key="1">
    <citation type="submission" date="2013-10" db="EMBL/GenBank/DDBJ databases">
        <title>The Genome Sequence of Acinetobacter tjernbergiae CIP107465.</title>
        <authorList>
            <consortium name="The Broad Institute Genomics Platform"/>
            <consortium name="The Broad Institute Genome Sequencing Center for Infectious Disease"/>
            <person name="Cerqueira G."/>
            <person name="Feldgarden M."/>
            <person name="Courvalin P."/>
            <person name="Grillot-Courvalin C."/>
            <person name="Clermont D."/>
            <person name="Rocha E."/>
            <person name="Yoon E.-J."/>
            <person name="Nemec A."/>
            <person name="Young S.K."/>
            <person name="Zeng Q."/>
            <person name="Gargeya S."/>
            <person name="Fitzgerald M."/>
            <person name="Abouelleil A."/>
            <person name="Alvarado L."/>
            <person name="Berlin A.M."/>
            <person name="Chapman S.B."/>
            <person name="Gainer-Dewar J."/>
            <person name="Goldberg J."/>
            <person name="Gnerre S."/>
            <person name="Griggs A."/>
            <person name="Gujja S."/>
            <person name="Hansen M."/>
            <person name="Howarth C."/>
            <person name="Imamovic A."/>
            <person name="Ireland A."/>
            <person name="Larimer J."/>
            <person name="McCowan C."/>
            <person name="Murphy C."/>
            <person name="Pearson M."/>
            <person name="Poon T.W."/>
            <person name="Priest M."/>
            <person name="Roberts A."/>
            <person name="Saif S."/>
            <person name="Shea T."/>
            <person name="Sykes S."/>
            <person name="Wortman J."/>
            <person name="Nusbaum C."/>
            <person name="Birren B."/>
        </authorList>
    </citation>
    <scope>NUCLEOTIDE SEQUENCE [LARGE SCALE GENOMIC DNA]</scope>
    <source>
        <strain evidence="2 3">CIP 107465</strain>
    </source>
</reference>
<proteinExistence type="predicted"/>
<keyword evidence="3" id="KW-1185">Reference proteome</keyword>
<feature type="chain" id="PRO_5004710854" evidence="1">
    <location>
        <begin position="23"/>
        <end position="140"/>
    </location>
</feature>
<comment type="caution">
    <text evidence="2">The sequence shown here is derived from an EMBL/GenBank/DDBJ whole genome shotgun (WGS) entry which is preliminary data.</text>
</comment>
<protein>
    <submittedName>
        <fullName evidence="2">Uncharacterized protein</fullName>
    </submittedName>
</protein>
<evidence type="ECO:0000313" key="3">
    <source>
        <dbReference type="Proteomes" id="UP000017404"/>
    </source>
</evidence>
<dbReference type="EMBL" id="AYEV01000036">
    <property type="protein sequence ID" value="ESK54086.1"/>
    <property type="molecule type" value="Genomic_DNA"/>
</dbReference>
<dbReference type="PATRIC" id="fig|1120928.5.peg.2992"/>
<dbReference type="Proteomes" id="UP000017404">
    <property type="component" value="Unassembled WGS sequence"/>
</dbReference>
<dbReference type="AlphaFoldDB" id="V2UZP1"/>
<evidence type="ECO:0000256" key="1">
    <source>
        <dbReference type="SAM" id="SignalP"/>
    </source>
</evidence>
<dbReference type="eggNOG" id="ENOG5031R9G">
    <property type="taxonomic scope" value="Bacteria"/>
</dbReference>
<accession>V2UZP1</accession>